<comment type="subcellular location">
    <subcellularLocation>
        <location evidence="1">Nucleus</location>
    </subcellularLocation>
</comment>
<dbReference type="GO" id="GO:0000977">
    <property type="term" value="F:RNA polymerase II transcription regulatory region sequence-specific DNA binding"/>
    <property type="evidence" value="ECO:0007669"/>
    <property type="project" value="TreeGrafter"/>
</dbReference>
<dbReference type="Proteomes" id="UP000436088">
    <property type="component" value="Unassembled WGS sequence"/>
</dbReference>
<dbReference type="PROSITE" id="PS50888">
    <property type="entry name" value="BHLH"/>
    <property type="match status" value="1"/>
</dbReference>
<keyword evidence="7" id="KW-0812">Transmembrane</keyword>
<name>A0A6A3APG5_HIBSY</name>
<accession>A0A6A3APG5</accession>
<keyword evidence="7" id="KW-0472">Membrane</keyword>
<feature type="domain" description="BHLH" evidence="8">
    <location>
        <begin position="55"/>
        <end position="107"/>
    </location>
</feature>
<reference evidence="9" key="1">
    <citation type="submission" date="2019-09" db="EMBL/GenBank/DDBJ databases">
        <title>Draft genome information of white flower Hibiscus syriacus.</title>
        <authorList>
            <person name="Kim Y.-M."/>
        </authorList>
    </citation>
    <scope>NUCLEOTIDE SEQUENCE [LARGE SCALE GENOMIC DNA]</scope>
    <source>
        <strain evidence="9">YM2019G1</strain>
    </source>
</reference>
<dbReference type="FunFam" id="4.10.280.10:FF:000074">
    <property type="entry name" value="Transcription factor ORG2"/>
    <property type="match status" value="1"/>
</dbReference>
<dbReference type="InterPro" id="IPR011598">
    <property type="entry name" value="bHLH_dom"/>
</dbReference>
<dbReference type="EMBL" id="VEPZ02000979">
    <property type="protein sequence ID" value="KAE8705713.1"/>
    <property type="molecule type" value="Genomic_DNA"/>
</dbReference>
<dbReference type="SUPFAM" id="SSF47459">
    <property type="entry name" value="HLH, helix-loop-helix DNA-binding domain"/>
    <property type="match status" value="1"/>
</dbReference>
<sequence length="240" mass="27123">MCALAPFPTPNWPLFNPIGHELNYIYQDPDTIGSFPRFSPQSPCFTPASFDPFTAKKLNHNACERERRKKVNGLYSSLRSLLPVAKRMKKLSFPATVSYAVKYIQELQEELERLVQKKEELLLRITQLGGTKCFSDEGEERSSRNGRFLSGVAVSVNRLSDSEAAVQMSINRDEVEKTQLSEILHLLEQRGFLLLGASSFSSFGGMIFYIIHLQVEPGTTYQLTESDIEAVRKKVLTLIV</sequence>
<evidence type="ECO:0000259" key="8">
    <source>
        <dbReference type="PROSITE" id="PS50888"/>
    </source>
</evidence>
<organism evidence="9 10">
    <name type="scientific">Hibiscus syriacus</name>
    <name type="common">Rose of Sharon</name>
    <dbReference type="NCBI Taxonomy" id="106335"/>
    <lineage>
        <taxon>Eukaryota</taxon>
        <taxon>Viridiplantae</taxon>
        <taxon>Streptophyta</taxon>
        <taxon>Embryophyta</taxon>
        <taxon>Tracheophyta</taxon>
        <taxon>Spermatophyta</taxon>
        <taxon>Magnoliopsida</taxon>
        <taxon>eudicotyledons</taxon>
        <taxon>Gunneridae</taxon>
        <taxon>Pentapetalae</taxon>
        <taxon>rosids</taxon>
        <taxon>malvids</taxon>
        <taxon>Malvales</taxon>
        <taxon>Malvaceae</taxon>
        <taxon>Malvoideae</taxon>
        <taxon>Hibiscus</taxon>
    </lineage>
</organism>
<dbReference type="Pfam" id="PF00010">
    <property type="entry name" value="HLH"/>
    <property type="match status" value="1"/>
</dbReference>
<comment type="caution">
    <text evidence="9">The sequence shown here is derived from an EMBL/GenBank/DDBJ whole genome shotgun (WGS) entry which is preliminary data.</text>
</comment>
<keyword evidence="6" id="KW-0175">Coiled coil</keyword>
<evidence type="ECO:0000256" key="7">
    <source>
        <dbReference type="SAM" id="Phobius"/>
    </source>
</evidence>
<dbReference type="GO" id="GO:0046983">
    <property type="term" value="F:protein dimerization activity"/>
    <property type="evidence" value="ECO:0007669"/>
    <property type="project" value="InterPro"/>
</dbReference>
<evidence type="ECO:0000313" key="9">
    <source>
        <dbReference type="EMBL" id="KAE8705713.1"/>
    </source>
</evidence>
<keyword evidence="2" id="KW-0805">Transcription regulation</keyword>
<feature type="coiled-coil region" evidence="6">
    <location>
        <begin position="100"/>
        <end position="128"/>
    </location>
</feature>
<evidence type="ECO:0000256" key="2">
    <source>
        <dbReference type="ARBA" id="ARBA00023015"/>
    </source>
</evidence>
<dbReference type="AlphaFoldDB" id="A0A6A3APG5"/>
<evidence type="ECO:0000256" key="6">
    <source>
        <dbReference type="SAM" id="Coils"/>
    </source>
</evidence>
<dbReference type="Gene3D" id="4.10.280.10">
    <property type="entry name" value="Helix-loop-helix DNA-binding domain"/>
    <property type="match status" value="1"/>
</dbReference>
<keyword evidence="4" id="KW-0804">Transcription</keyword>
<proteinExistence type="predicted"/>
<evidence type="ECO:0000313" key="10">
    <source>
        <dbReference type="Proteomes" id="UP000436088"/>
    </source>
</evidence>
<dbReference type="SMART" id="SM00353">
    <property type="entry name" value="HLH"/>
    <property type="match status" value="1"/>
</dbReference>
<keyword evidence="7" id="KW-1133">Transmembrane helix</keyword>
<evidence type="ECO:0000256" key="4">
    <source>
        <dbReference type="ARBA" id="ARBA00023163"/>
    </source>
</evidence>
<protein>
    <submittedName>
        <fullName evidence="9">Pentatricopeptide repeat-containing protein</fullName>
    </submittedName>
</protein>
<evidence type="ECO:0000256" key="1">
    <source>
        <dbReference type="ARBA" id="ARBA00004123"/>
    </source>
</evidence>
<dbReference type="GO" id="GO:0000981">
    <property type="term" value="F:DNA-binding transcription factor activity, RNA polymerase II-specific"/>
    <property type="evidence" value="ECO:0007669"/>
    <property type="project" value="TreeGrafter"/>
</dbReference>
<evidence type="ECO:0000256" key="3">
    <source>
        <dbReference type="ARBA" id="ARBA00023125"/>
    </source>
</evidence>
<dbReference type="InterPro" id="IPR036638">
    <property type="entry name" value="HLH_DNA-bd_sf"/>
</dbReference>
<keyword evidence="3" id="KW-0238">DNA-binding</keyword>
<gene>
    <name evidence="9" type="ORF">F3Y22_tig00110418pilonHSYRG00092</name>
</gene>
<keyword evidence="10" id="KW-1185">Reference proteome</keyword>
<dbReference type="OrthoDB" id="6106870at2759"/>
<dbReference type="PANTHER" id="PTHR13935:SF161">
    <property type="entry name" value="TRANSCRIPTION FACTOR ORG2-LIKE"/>
    <property type="match status" value="1"/>
</dbReference>
<feature type="transmembrane region" description="Helical" evidence="7">
    <location>
        <begin position="192"/>
        <end position="211"/>
    </location>
</feature>
<dbReference type="GO" id="GO:0010106">
    <property type="term" value="P:cellular response to iron ion starvation"/>
    <property type="evidence" value="ECO:0007669"/>
    <property type="project" value="UniProtKB-ARBA"/>
</dbReference>
<keyword evidence="5" id="KW-0539">Nucleus</keyword>
<dbReference type="CDD" id="cd18914">
    <property type="entry name" value="bHLH_AtORG2_like"/>
    <property type="match status" value="1"/>
</dbReference>
<dbReference type="PANTHER" id="PTHR13935">
    <property type="entry name" value="ACHAETE-SCUTE TRANSCRIPTION FACTOR-RELATED"/>
    <property type="match status" value="1"/>
</dbReference>
<dbReference type="GO" id="GO:0090575">
    <property type="term" value="C:RNA polymerase II transcription regulator complex"/>
    <property type="evidence" value="ECO:0007669"/>
    <property type="project" value="TreeGrafter"/>
</dbReference>
<evidence type="ECO:0000256" key="5">
    <source>
        <dbReference type="ARBA" id="ARBA00023242"/>
    </source>
</evidence>
<dbReference type="InterPro" id="IPR015660">
    <property type="entry name" value="MASH1/Ascl1a-like"/>
</dbReference>